<dbReference type="Proteomes" id="UP000478208">
    <property type="component" value="Unassembled WGS sequence"/>
</dbReference>
<dbReference type="RefSeq" id="WP_157363096.1">
    <property type="nucleotide sequence ID" value="NZ_WOWS01000002.1"/>
</dbReference>
<evidence type="ECO:0000256" key="1">
    <source>
        <dbReference type="SAM" id="SignalP"/>
    </source>
</evidence>
<feature type="signal peptide" evidence="1">
    <location>
        <begin position="1"/>
        <end position="20"/>
    </location>
</feature>
<dbReference type="EMBL" id="WOWS01000002">
    <property type="protein sequence ID" value="MUU78203.1"/>
    <property type="molecule type" value="Genomic_DNA"/>
</dbReference>
<proteinExistence type="predicted"/>
<dbReference type="InterPro" id="IPR046232">
    <property type="entry name" value="DUF6265"/>
</dbReference>
<keyword evidence="1" id="KW-0732">Signal</keyword>
<dbReference type="Gene3D" id="2.120.10.30">
    <property type="entry name" value="TolB, C-terminal domain"/>
    <property type="match status" value="1"/>
</dbReference>
<sequence length="434" mass="49692">MNNIFKLSLLFLTIASFAQSDTEVFLFDLETNNANIKIQNGKNISNNEGYDNQPSFLDERYIIFASTRNGQTDIAKYDTRYNAKIWINHTEGGEYSPLKIPNKHEVSAVRLDTNGKQRLYTYSLSNGNSTELIEDLVVAYYNWYNENTIVSAVIEDKDLNLYTSFNSLKSNRKYDTKIGRSIHKIPNSSLVSYISKKDSITWQIRSLDPLSGKTKFMANTLPMVEDICWLDENTILSGKANRLYKFTLHKDKDWKQIADLSSYDILNITRILVNNTTSKLLVTGDINTSKNENNITAVNTVAPKLENISWISGTWHGEAFGGKTEEIWSEPSAGSMMATFKLINDNKVTFYEIEIIREIENSLILQLKHFGSDLKGWETKDETVDFPLKEITENKVVFEGMTFEKVSETEMNIYVDITDNGKTETVKFNYKKKL</sequence>
<dbReference type="Pfam" id="PF19780">
    <property type="entry name" value="DUF6265"/>
    <property type="match status" value="1"/>
</dbReference>
<evidence type="ECO:0000313" key="3">
    <source>
        <dbReference type="EMBL" id="MUU78203.1"/>
    </source>
</evidence>
<dbReference type="InterPro" id="IPR011042">
    <property type="entry name" value="6-blade_b-propeller_TolB-like"/>
</dbReference>
<name>A0A6L6U7I0_9FLAO</name>
<keyword evidence="4" id="KW-1185">Reference proteome</keyword>
<organism evidence="3 4">
    <name type="scientific">Winogradskyella endarachnes</name>
    <dbReference type="NCBI Taxonomy" id="2681965"/>
    <lineage>
        <taxon>Bacteria</taxon>
        <taxon>Pseudomonadati</taxon>
        <taxon>Bacteroidota</taxon>
        <taxon>Flavobacteriia</taxon>
        <taxon>Flavobacteriales</taxon>
        <taxon>Flavobacteriaceae</taxon>
        <taxon>Winogradskyella</taxon>
    </lineage>
</organism>
<accession>A0A6L6U7I0</accession>
<feature type="domain" description="DUF6265" evidence="2">
    <location>
        <begin position="309"/>
        <end position="416"/>
    </location>
</feature>
<evidence type="ECO:0000259" key="2">
    <source>
        <dbReference type="Pfam" id="PF19780"/>
    </source>
</evidence>
<dbReference type="SUPFAM" id="SSF69304">
    <property type="entry name" value="Tricorn protease N-terminal domain"/>
    <property type="match status" value="1"/>
</dbReference>
<dbReference type="AlphaFoldDB" id="A0A6L6U7I0"/>
<feature type="chain" id="PRO_5026656405" description="DUF6265 domain-containing protein" evidence="1">
    <location>
        <begin position="21"/>
        <end position="434"/>
    </location>
</feature>
<comment type="caution">
    <text evidence="3">The sequence shown here is derived from an EMBL/GenBank/DDBJ whole genome shotgun (WGS) entry which is preliminary data.</text>
</comment>
<reference evidence="3 4" key="1">
    <citation type="submission" date="2019-12" db="EMBL/GenBank/DDBJ databases">
        <authorList>
            <person name="Li J."/>
        </authorList>
    </citation>
    <scope>NUCLEOTIDE SEQUENCE [LARGE SCALE GENOMIC DNA]</scope>
    <source>
        <strain evidence="3 4">HL2-2</strain>
    </source>
</reference>
<evidence type="ECO:0000313" key="4">
    <source>
        <dbReference type="Proteomes" id="UP000478208"/>
    </source>
</evidence>
<protein>
    <recommendedName>
        <fullName evidence="2">DUF6265 domain-containing protein</fullName>
    </recommendedName>
</protein>
<gene>
    <name evidence="3" type="ORF">GN138_07085</name>
</gene>